<dbReference type="PROSITE" id="PS50146">
    <property type="entry name" value="DAGK"/>
    <property type="match status" value="1"/>
</dbReference>
<dbReference type="GO" id="GO:0016773">
    <property type="term" value="F:phosphotransferase activity, alcohol group as acceptor"/>
    <property type="evidence" value="ECO:0007669"/>
    <property type="project" value="UniProtKB-ARBA"/>
</dbReference>
<dbReference type="GO" id="GO:0005737">
    <property type="term" value="C:cytoplasm"/>
    <property type="evidence" value="ECO:0007669"/>
    <property type="project" value="TreeGrafter"/>
</dbReference>
<dbReference type="AlphaFoldDB" id="A0AAW0ANS5"/>
<dbReference type="GO" id="GO:0016020">
    <property type="term" value="C:membrane"/>
    <property type="evidence" value="ECO:0007669"/>
    <property type="project" value="TreeGrafter"/>
</dbReference>
<dbReference type="InterPro" id="IPR050187">
    <property type="entry name" value="Lipid_Phosphate_FormReg"/>
</dbReference>
<dbReference type="SMART" id="SM00046">
    <property type="entry name" value="DAGKc"/>
    <property type="match status" value="1"/>
</dbReference>
<dbReference type="Proteomes" id="UP001362999">
    <property type="component" value="Unassembled WGS sequence"/>
</dbReference>
<name>A0AAW0ANS5_9AGAR</name>
<dbReference type="SUPFAM" id="SSF111331">
    <property type="entry name" value="NAD kinase/diacylglycerol kinase-like"/>
    <property type="match status" value="1"/>
</dbReference>
<dbReference type="PANTHER" id="PTHR12358:SF31">
    <property type="entry name" value="ACYLGLYCEROL KINASE, MITOCHONDRIAL"/>
    <property type="match status" value="1"/>
</dbReference>
<dbReference type="EMBL" id="JAWWNJ010000055">
    <property type="protein sequence ID" value="KAK7014844.1"/>
    <property type="molecule type" value="Genomic_DNA"/>
</dbReference>
<accession>A0AAW0ANS5</accession>
<proteinExistence type="predicted"/>
<sequence length="481" mass="52997">MSPLDIELRVAASKKPLTLSYTDTELNVKNNSVDRVPLRQVIGALHKDRSLELSFVGRRKKTDPMALTKLVGTVDNVDADVLDAWISTLLHLAYEGGRVKRGRRLKVIINPHGGTRKGATIFNKSVEPILRAAECTLDIIHTERMGHAYEIAKSIALDYDAIVLVSGDGVIHETFNGFAHHEQPVNAFNIPLAVIPTGTGNGLSLNILGMADGFDVCAAALNVVKGLAMKVDVFSFVQNGKRTISFMSQALGLAADLDIGTDHLRWMGEPRFMYGFLRGLIQFKACPIQLSYKAVELDKNKMFDDFQQCRTKAVDCNVAQSEIPPQSANVETALPPLKYSMTDEEGWTVLDEPILYVYAGTGPYVGRDLMTFPVSLPNDGLIDIAVQLASSRSDVLAAAPGGPKGEHFWRPNFKYIKAYAYRVKPLEPHKSVAVDGEFFPLEEFQVETHQALATVLSPHGYYAAEPPPRPSETTKNRYNSR</sequence>
<feature type="region of interest" description="Disordered" evidence="1">
    <location>
        <begin position="460"/>
        <end position="481"/>
    </location>
</feature>
<dbReference type="Gene3D" id="3.40.50.10330">
    <property type="entry name" value="Probable inorganic polyphosphate/atp-NAD kinase, domain 1"/>
    <property type="match status" value="1"/>
</dbReference>
<dbReference type="InterPro" id="IPR001206">
    <property type="entry name" value="Diacylglycerol_kinase_cat_dom"/>
</dbReference>
<dbReference type="Gene3D" id="2.60.200.40">
    <property type="match status" value="1"/>
</dbReference>
<gene>
    <name evidence="3" type="ORF">R3P38DRAFT_3321727</name>
</gene>
<evidence type="ECO:0000313" key="3">
    <source>
        <dbReference type="EMBL" id="KAK7014844.1"/>
    </source>
</evidence>
<protein>
    <submittedName>
        <fullName evidence="3">DAGKc domain-containing protein</fullName>
    </submittedName>
</protein>
<keyword evidence="4" id="KW-1185">Reference proteome</keyword>
<comment type="caution">
    <text evidence="3">The sequence shown here is derived from an EMBL/GenBank/DDBJ whole genome shotgun (WGS) entry which is preliminary data.</text>
</comment>
<dbReference type="Pfam" id="PF00781">
    <property type="entry name" value="DAGK_cat"/>
    <property type="match status" value="1"/>
</dbReference>
<feature type="compositionally biased region" description="Polar residues" evidence="1">
    <location>
        <begin position="471"/>
        <end position="481"/>
    </location>
</feature>
<dbReference type="Pfam" id="PF24321">
    <property type="entry name" value="DUF7493"/>
    <property type="match status" value="1"/>
</dbReference>
<organism evidence="3 4">
    <name type="scientific">Favolaschia claudopus</name>
    <dbReference type="NCBI Taxonomy" id="2862362"/>
    <lineage>
        <taxon>Eukaryota</taxon>
        <taxon>Fungi</taxon>
        <taxon>Dikarya</taxon>
        <taxon>Basidiomycota</taxon>
        <taxon>Agaricomycotina</taxon>
        <taxon>Agaricomycetes</taxon>
        <taxon>Agaricomycetidae</taxon>
        <taxon>Agaricales</taxon>
        <taxon>Marasmiineae</taxon>
        <taxon>Mycenaceae</taxon>
        <taxon>Favolaschia</taxon>
    </lineage>
</organism>
<evidence type="ECO:0000313" key="4">
    <source>
        <dbReference type="Proteomes" id="UP001362999"/>
    </source>
</evidence>
<dbReference type="GO" id="GO:0001727">
    <property type="term" value="F:lipid kinase activity"/>
    <property type="evidence" value="ECO:0007669"/>
    <property type="project" value="UniProtKB-ARBA"/>
</dbReference>
<evidence type="ECO:0000259" key="2">
    <source>
        <dbReference type="PROSITE" id="PS50146"/>
    </source>
</evidence>
<dbReference type="GO" id="GO:0046512">
    <property type="term" value="P:sphingosine biosynthetic process"/>
    <property type="evidence" value="ECO:0007669"/>
    <property type="project" value="TreeGrafter"/>
</dbReference>
<dbReference type="InterPro" id="IPR017438">
    <property type="entry name" value="ATP-NAD_kinase_N"/>
</dbReference>
<dbReference type="InterPro" id="IPR055916">
    <property type="entry name" value="DUF7493"/>
</dbReference>
<feature type="domain" description="DAGKc" evidence="2">
    <location>
        <begin position="100"/>
        <end position="240"/>
    </location>
</feature>
<evidence type="ECO:0000256" key="1">
    <source>
        <dbReference type="SAM" id="MobiDB-lite"/>
    </source>
</evidence>
<reference evidence="3 4" key="1">
    <citation type="journal article" date="2024" name="J Genomics">
        <title>Draft genome sequencing and assembly of Favolaschia claudopus CIRM-BRFM 2984 isolated from oak limbs.</title>
        <authorList>
            <person name="Navarro D."/>
            <person name="Drula E."/>
            <person name="Chaduli D."/>
            <person name="Cazenave R."/>
            <person name="Ahrendt S."/>
            <person name="Wang J."/>
            <person name="Lipzen A."/>
            <person name="Daum C."/>
            <person name="Barry K."/>
            <person name="Grigoriev I.V."/>
            <person name="Favel A."/>
            <person name="Rosso M.N."/>
            <person name="Martin F."/>
        </authorList>
    </citation>
    <scope>NUCLEOTIDE SEQUENCE [LARGE SCALE GENOMIC DNA]</scope>
    <source>
        <strain evidence="3 4">CIRM-BRFM 2984</strain>
    </source>
</reference>
<dbReference type="InterPro" id="IPR016064">
    <property type="entry name" value="NAD/diacylglycerol_kinase_sf"/>
</dbReference>
<dbReference type="PANTHER" id="PTHR12358">
    <property type="entry name" value="SPHINGOSINE KINASE"/>
    <property type="match status" value="1"/>
</dbReference>